<dbReference type="Proteomes" id="UP000472839">
    <property type="component" value="Unassembled WGS sequence"/>
</dbReference>
<accession>A0A6L4WQ47</accession>
<evidence type="ECO:0000313" key="3">
    <source>
        <dbReference type="Proteomes" id="UP000472839"/>
    </source>
</evidence>
<feature type="transmembrane region" description="Helical" evidence="1">
    <location>
        <begin position="233"/>
        <end position="257"/>
    </location>
</feature>
<comment type="caution">
    <text evidence="2">The sequence shown here is derived from an EMBL/GenBank/DDBJ whole genome shotgun (WGS) entry which is preliminary data.</text>
</comment>
<feature type="transmembrane region" description="Helical" evidence="1">
    <location>
        <begin position="263"/>
        <end position="283"/>
    </location>
</feature>
<feature type="transmembrane region" description="Helical" evidence="1">
    <location>
        <begin position="194"/>
        <end position="212"/>
    </location>
</feature>
<feature type="transmembrane region" description="Helical" evidence="1">
    <location>
        <begin position="328"/>
        <end position="347"/>
    </location>
</feature>
<reference evidence="2 3" key="1">
    <citation type="submission" date="2019-10" db="EMBL/GenBank/DDBJ databases">
        <title>Poseidonibacter ostreae sp. nov., isolated from the gut of the Ostrea denselamellosa.</title>
        <authorList>
            <person name="Choi A."/>
        </authorList>
    </citation>
    <scope>NUCLEOTIDE SEQUENCE [LARGE SCALE GENOMIC DNA]</scope>
    <source>
        <strain evidence="2 3">SJOD-M-33</strain>
    </source>
</reference>
<dbReference type="EMBL" id="WFKK01000041">
    <property type="protein sequence ID" value="KAB7886482.1"/>
    <property type="molecule type" value="Genomic_DNA"/>
</dbReference>
<dbReference type="InterPro" id="IPR010266">
    <property type="entry name" value="NnrS"/>
</dbReference>
<evidence type="ECO:0000313" key="2">
    <source>
        <dbReference type="EMBL" id="KAB7886482.1"/>
    </source>
</evidence>
<feature type="transmembrane region" description="Helical" evidence="1">
    <location>
        <begin position="359"/>
        <end position="378"/>
    </location>
</feature>
<feature type="transmembrane region" description="Helical" evidence="1">
    <location>
        <begin position="295"/>
        <end position="316"/>
    </location>
</feature>
<proteinExistence type="predicted"/>
<keyword evidence="1" id="KW-0472">Membrane</keyword>
<keyword evidence="1" id="KW-0812">Transmembrane</keyword>
<name>A0A6L4WQ47_9BACT</name>
<feature type="transmembrane region" description="Helical" evidence="1">
    <location>
        <begin position="42"/>
        <end position="61"/>
    </location>
</feature>
<feature type="transmembrane region" description="Helical" evidence="1">
    <location>
        <begin position="136"/>
        <end position="153"/>
    </location>
</feature>
<feature type="transmembrane region" description="Helical" evidence="1">
    <location>
        <begin position="81"/>
        <end position="101"/>
    </location>
</feature>
<organism evidence="2 3">
    <name type="scientific">Poseidonibacter ostreae</name>
    <dbReference type="NCBI Taxonomy" id="2654171"/>
    <lineage>
        <taxon>Bacteria</taxon>
        <taxon>Pseudomonadati</taxon>
        <taxon>Campylobacterota</taxon>
        <taxon>Epsilonproteobacteria</taxon>
        <taxon>Campylobacterales</taxon>
        <taxon>Arcobacteraceae</taxon>
        <taxon>Poseidonibacter</taxon>
    </lineage>
</organism>
<gene>
    <name evidence="2" type="ORF">GBG19_12190</name>
</gene>
<dbReference type="RefSeq" id="WP_152240701.1">
    <property type="nucleotide sequence ID" value="NZ_WFKI01000004.1"/>
</dbReference>
<protein>
    <submittedName>
        <fullName evidence="2">NnrS family protein</fullName>
    </submittedName>
</protein>
<dbReference type="Pfam" id="PF05940">
    <property type="entry name" value="NnrS"/>
    <property type="match status" value="1"/>
</dbReference>
<feature type="transmembrane region" description="Helical" evidence="1">
    <location>
        <begin position="165"/>
        <end position="188"/>
    </location>
</feature>
<keyword evidence="1" id="KW-1133">Transmembrane helix</keyword>
<feature type="transmembrane region" description="Helical" evidence="1">
    <location>
        <begin position="390"/>
        <end position="411"/>
    </location>
</feature>
<sequence>MANELNENKLNKEQPLHATNHYLYYPDEKNIPPYLAYGFRPVFLLLAPYMVISMILWGLVWSGVLSIPFMNDTLTWHIYEMLFGILTAGVMAFLTTGIPELFPGMVPFVGRRLKIIVVLWILSRISFWTIDITGIYLAAILNIGMLVWLLWFAKEAVLDPLQRHASLGYSLIVILAIEVWFFASMLGFASTNGLSILTVAIGAIVILVLLALRRVNMEAVNELMEDKGIDDIYISRPPLTNLAIFCVAIFTIVEFLYPQNSALGWIGLATAASILALTSDYILKDKFILNQGYVIYLALIPILLSIGYALMGWDLLNDDFYAINHFRHFITSGGIGLSYLVIMMIIGYIHSGRHLTVNIYTNMMVFLIVLATCMRSLIPFFENYTHEMYLYSSILWAIPFAIYMKVFYSFLLNPRADGIKG</sequence>
<dbReference type="AlphaFoldDB" id="A0A6L4WQ47"/>
<evidence type="ECO:0000256" key="1">
    <source>
        <dbReference type="SAM" id="Phobius"/>
    </source>
</evidence>